<comment type="caution">
    <text evidence="2">The sequence shown here is derived from an EMBL/GenBank/DDBJ whole genome shotgun (WGS) entry which is preliminary data.</text>
</comment>
<dbReference type="SMART" id="SM00871">
    <property type="entry name" value="AraC_E_bind"/>
    <property type="match status" value="1"/>
</dbReference>
<name>A0A841AA82_9MICO</name>
<accession>A0A841AA82</accession>
<organism evidence="2 3">
    <name type="scientific">Brachybacterium aquaticum</name>
    <dbReference type="NCBI Taxonomy" id="1432564"/>
    <lineage>
        <taxon>Bacteria</taxon>
        <taxon>Bacillati</taxon>
        <taxon>Actinomycetota</taxon>
        <taxon>Actinomycetes</taxon>
        <taxon>Micrococcales</taxon>
        <taxon>Dermabacteraceae</taxon>
        <taxon>Brachybacterium</taxon>
    </lineage>
</organism>
<dbReference type="Proteomes" id="UP000588158">
    <property type="component" value="Unassembled WGS sequence"/>
</dbReference>
<evidence type="ECO:0000259" key="1">
    <source>
        <dbReference type="SMART" id="SM00871"/>
    </source>
</evidence>
<dbReference type="Gene3D" id="3.20.80.10">
    <property type="entry name" value="Regulatory factor, effector binding domain"/>
    <property type="match status" value="1"/>
</dbReference>
<dbReference type="RefSeq" id="WP_184323871.1">
    <property type="nucleotide sequence ID" value="NZ_JACHLZ010000001.1"/>
</dbReference>
<dbReference type="InterPro" id="IPR010499">
    <property type="entry name" value="AraC_E-bd"/>
</dbReference>
<protein>
    <submittedName>
        <fullName evidence="2">Effector-binding domain-containing protein</fullName>
    </submittedName>
</protein>
<feature type="domain" description="AraC effector-binding" evidence="1">
    <location>
        <begin position="15"/>
        <end position="172"/>
    </location>
</feature>
<evidence type="ECO:0000313" key="3">
    <source>
        <dbReference type="Proteomes" id="UP000588158"/>
    </source>
</evidence>
<dbReference type="InterPro" id="IPR011256">
    <property type="entry name" value="Reg_factor_effector_dom_sf"/>
</dbReference>
<proteinExistence type="predicted"/>
<keyword evidence="3" id="KW-1185">Reference proteome</keyword>
<sequence>MTSMPHPYGAAEPATECRIEQAPEVPTAVVVQKDFPMYEMPSLMDGAFAHLEEALAEQGIHPIGPAFALHHRAPVATADLEVGFPIDRPLEGTLELPSGYEVTGSTLPAGRVGWISHVGGYGGLAEKWGAFTEEIGESEEQMTYPFWEFYVTEPHPDMNPAHLRTDLFTLLEPREG</sequence>
<dbReference type="EMBL" id="JACHLZ010000001">
    <property type="protein sequence ID" value="MBB5830212.1"/>
    <property type="molecule type" value="Genomic_DNA"/>
</dbReference>
<reference evidence="2 3" key="1">
    <citation type="submission" date="2020-08" db="EMBL/GenBank/DDBJ databases">
        <title>Sequencing the genomes of 1000 actinobacteria strains.</title>
        <authorList>
            <person name="Klenk H.-P."/>
        </authorList>
    </citation>
    <scope>NUCLEOTIDE SEQUENCE [LARGE SCALE GENOMIC DNA]</scope>
    <source>
        <strain evidence="2 3">DSM 28796</strain>
    </source>
</reference>
<gene>
    <name evidence="2" type="ORF">HNR70_000025</name>
</gene>
<dbReference type="SUPFAM" id="SSF55136">
    <property type="entry name" value="Probable bacterial effector-binding domain"/>
    <property type="match status" value="1"/>
</dbReference>
<evidence type="ECO:0000313" key="2">
    <source>
        <dbReference type="EMBL" id="MBB5830212.1"/>
    </source>
</evidence>
<dbReference type="AlphaFoldDB" id="A0A841AA82"/>